<organism evidence="2 4">
    <name type="scientific">Pseudomonas tohonis</name>
    <dbReference type="NCBI Taxonomy" id="2725477"/>
    <lineage>
        <taxon>Bacteria</taxon>
        <taxon>Pseudomonadati</taxon>
        <taxon>Pseudomonadota</taxon>
        <taxon>Gammaproteobacteria</taxon>
        <taxon>Pseudomonadales</taxon>
        <taxon>Pseudomonadaceae</taxon>
        <taxon>Pseudomonas</taxon>
    </lineage>
</organism>
<evidence type="ECO:0000313" key="3">
    <source>
        <dbReference type="EMBL" id="GJN56179.1"/>
    </source>
</evidence>
<dbReference type="KEGG" id="ptw:TUM18999_21800"/>
<dbReference type="AlphaFoldDB" id="A0A6J4E3P8"/>
<dbReference type="EMBL" id="AP023189">
    <property type="protein sequence ID" value="BCG23989.1"/>
    <property type="molecule type" value="Genomic_DNA"/>
</dbReference>
<dbReference type="EMBL" id="BQKM01000027">
    <property type="protein sequence ID" value="GJN56179.1"/>
    <property type="molecule type" value="Genomic_DNA"/>
</dbReference>
<sequence length="154" mass="16023">MLRTASALLLTLAATPVFAGTLTEQAEEMLGGTVLNWTSDTQLEGPAGLDATVLVPKAGKANFATLAIVHRTRTPVMEPCGVITWKVDGAIANEGYGELQVDSDTSSEKVVVMVDLGLFKTLATGAKVEFSSCGLEGTISEADQKGLQAILGKI</sequence>
<accession>A0A6J4E3P8</accession>
<keyword evidence="1" id="KW-0732">Signal</keyword>
<evidence type="ECO:0000256" key="1">
    <source>
        <dbReference type="SAM" id="SignalP"/>
    </source>
</evidence>
<name>A0A6J4E3P8_9PSED</name>
<protein>
    <submittedName>
        <fullName evidence="2">Uncharacterized protein</fullName>
    </submittedName>
</protein>
<evidence type="ECO:0000313" key="5">
    <source>
        <dbReference type="Proteomes" id="UP001054892"/>
    </source>
</evidence>
<proteinExistence type="predicted"/>
<reference evidence="2 4" key="1">
    <citation type="submission" date="2020-05" db="EMBL/GenBank/DDBJ databases">
        <title>Characterization of novel class B3 metallo-beta-lactamase from novel Pseudomonas species.</title>
        <authorList>
            <person name="Yamada K."/>
            <person name="Aoki K."/>
            <person name="Ishii Y."/>
        </authorList>
    </citation>
    <scope>NUCLEOTIDE SEQUENCE [LARGE SCALE GENOMIC DNA]</scope>
    <source>
        <strain evidence="2 4">TUM18999</strain>
        <strain evidence="3 5">TUM20286</strain>
    </source>
</reference>
<keyword evidence="5" id="KW-1185">Reference proteome</keyword>
<feature type="signal peptide" evidence="1">
    <location>
        <begin position="1"/>
        <end position="19"/>
    </location>
</feature>
<feature type="chain" id="PRO_5027119496" evidence="1">
    <location>
        <begin position="20"/>
        <end position="154"/>
    </location>
</feature>
<gene>
    <name evidence="2" type="ORF">TUM18999_21800</name>
    <name evidence="3" type="ORF">TUM20286_59310</name>
</gene>
<dbReference type="RefSeq" id="WP_173179422.1">
    <property type="nucleotide sequence ID" value="NZ_AP023189.1"/>
</dbReference>
<dbReference type="Proteomes" id="UP000509383">
    <property type="component" value="Chromosome"/>
</dbReference>
<dbReference type="Proteomes" id="UP001054892">
    <property type="component" value="Unassembled WGS sequence"/>
</dbReference>
<evidence type="ECO:0000313" key="2">
    <source>
        <dbReference type="EMBL" id="BCG23989.1"/>
    </source>
</evidence>
<evidence type="ECO:0000313" key="4">
    <source>
        <dbReference type="Proteomes" id="UP000509383"/>
    </source>
</evidence>